<evidence type="ECO:0000256" key="2">
    <source>
        <dbReference type="ARBA" id="ARBA00013014"/>
    </source>
</evidence>
<evidence type="ECO:0000256" key="5">
    <source>
        <dbReference type="ARBA" id="ARBA00032024"/>
    </source>
</evidence>
<feature type="domain" description="Ketopantoate reductase C-terminal" evidence="8">
    <location>
        <begin position="270"/>
        <end position="400"/>
    </location>
</feature>
<proteinExistence type="inferred from homology"/>
<dbReference type="Proteomes" id="UP000799772">
    <property type="component" value="Unassembled WGS sequence"/>
</dbReference>
<evidence type="ECO:0000259" key="8">
    <source>
        <dbReference type="Pfam" id="PF08546"/>
    </source>
</evidence>
<evidence type="ECO:0000256" key="1">
    <source>
        <dbReference type="ARBA" id="ARBA00007870"/>
    </source>
</evidence>
<dbReference type="GO" id="GO:0008677">
    <property type="term" value="F:2-dehydropantoate 2-reductase activity"/>
    <property type="evidence" value="ECO:0007669"/>
    <property type="project" value="UniProtKB-EC"/>
</dbReference>
<dbReference type="PANTHER" id="PTHR43765:SF2">
    <property type="entry name" value="2-DEHYDROPANTOATE 2-REDUCTASE"/>
    <property type="match status" value="1"/>
</dbReference>
<comment type="caution">
    <text evidence="9">The sequence shown here is derived from an EMBL/GenBank/DDBJ whole genome shotgun (WGS) entry which is preliminary data.</text>
</comment>
<organism evidence="9 10">
    <name type="scientific">Rhizodiscina lignyota</name>
    <dbReference type="NCBI Taxonomy" id="1504668"/>
    <lineage>
        <taxon>Eukaryota</taxon>
        <taxon>Fungi</taxon>
        <taxon>Dikarya</taxon>
        <taxon>Ascomycota</taxon>
        <taxon>Pezizomycotina</taxon>
        <taxon>Dothideomycetes</taxon>
        <taxon>Pleosporomycetidae</taxon>
        <taxon>Aulographales</taxon>
        <taxon>Rhizodiscinaceae</taxon>
        <taxon>Rhizodiscina</taxon>
    </lineage>
</organism>
<evidence type="ECO:0000256" key="4">
    <source>
        <dbReference type="ARBA" id="ARBA00023002"/>
    </source>
</evidence>
<dbReference type="InterPro" id="IPR013332">
    <property type="entry name" value="KPR_N"/>
</dbReference>
<dbReference type="GO" id="GO:0015940">
    <property type="term" value="P:pantothenate biosynthetic process"/>
    <property type="evidence" value="ECO:0007669"/>
    <property type="project" value="InterPro"/>
</dbReference>
<sequence length="417" mass="46022">MDPPSETAYYEPLSAPRPPKIVDPPEQAARRIHILGTGSIGILIAHSLRGISNPPAVTLLMHRVGKARQWLRGSEEIKLVTQGQTEARSGFDWEYAIPMWRRHGRAEKYHERIKEAEEPSHSEEFSLNATSPISNLIVSVKAQQTVSALLSIKARLTPQSTILFMQNGMGIIDEVNKEVFPDPESRPHYMLGINSHGVHSQQDFVATHAGFGTIALGLPPRPSRPPSPTGEESTAFSGIEMAPSSRYLLRTLSSVPVLAAVGFAPIELFKAQLEKLAMNSILNPLTALMDCRNGALLYNFANTRTMRLLLSEISSVYIRLPELEGLPNVNTRFSSERLETLVVGVANKTAANVSSMLADIRAGRQTEIDYINGYVVKRGEELGITAGFNYMLCQLVKGKQNIVQRDDDESVPFVTKR</sequence>
<dbReference type="InterPro" id="IPR008927">
    <property type="entry name" value="6-PGluconate_DH-like_C_sf"/>
</dbReference>
<keyword evidence="4" id="KW-0560">Oxidoreductase</keyword>
<dbReference type="Gene3D" id="1.10.1040.10">
    <property type="entry name" value="N-(1-d-carboxylethyl)-l-norvaline Dehydrogenase, domain 2"/>
    <property type="match status" value="1"/>
</dbReference>
<dbReference type="InterPro" id="IPR050838">
    <property type="entry name" value="Ketopantoate_reductase"/>
</dbReference>
<name>A0A9P4IPZ4_9PEZI</name>
<protein>
    <recommendedName>
        <fullName evidence="2">2-dehydropantoate 2-reductase</fullName>
        <ecNumber evidence="2">1.1.1.169</ecNumber>
    </recommendedName>
    <alternativeName>
        <fullName evidence="5">Ketopantoate reductase</fullName>
    </alternativeName>
</protein>
<dbReference type="GO" id="GO:0050661">
    <property type="term" value="F:NADP binding"/>
    <property type="evidence" value="ECO:0007669"/>
    <property type="project" value="TreeGrafter"/>
</dbReference>
<keyword evidence="10" id="KW-1185">Reference proteome</keyword>
<dbReference type="PANTHER" id="PTHR43765">
    <property type="entry name" value="2-DEHYDROPANTOATE 2-REDUCTASE-RELATED"/>
    <property type="match status" value="1"/>
</dbReference>
<gene>
    <name evidence="9" type="ORF">NA57DRAFT_29906</name>
</gene>
<feature type="region of interest" description="Disordered" evidence="6">
    <location>
        <begin position="1"/>
        <end position="23"/>
    </location>
</feature>
<comment type="similarity">
    <text evidence="1">Belongs to the ketopantoate reductase family.</text>
</comment>
<dbReference type="InterPro" id="IPR003710">
    <property type="entry name" value="ApbA"/>
</dbReference>
<evidence type="ECO:0000256" key="3">
    <source>
        <dbReference type="ARBA" id="ARBA00022857"/>
    </source>
</evidence>
<dbReference type="EC" id="1.1.1.169" evidence="2"/>
<dbReference type="InterPro" id="IPR013328">
    <property type="entry name" value="6PGD_dom2"/>
</dbReference>
<dbReference type="NCBIfam" id="TIGR00745">
    <property type="entry name" value="apbA_panE"/>
    <property type="match status" value="1"/>
</dbReference>
<dbReference type="SUPFAM" id="SSF51735">
    <property type="entry name" value="NAD(P)-binding Rossmann-fold domains"/>
    <property type="match status" value="1"/>
</dbReference>
<keyword evidence="3" id="KW-0521">NADP</keyword>
<evidence type="ECO:0000256" key="6">
    <source>
        <dbReference type="SAM" id="MobiDB-lite"/>
    </source>
</evidence>
<dbReference type="Pfam" id="PF08546">
    <property type="entry name" value="ApbA_C"/>
    <property type="match status" value="1"/>
</dbReference>
<accession>A0A9P4IPZ4</accession>
<dbReference type="FunFam" id="1.10.1040.10:FF:000038">
    <property type="entry name" value="Probable 2-dehydropantoate 2-reductase"/>
    <property type="match status" value="1"/>
</dbReference>
<reference evidence="9" key="1">
    <citation type="journal article" date="2020" name="Stud. Mycol.">
        <title>101 Dothideomycetes genomes: a test case for predicting lifestyles and emergence of pathogens.</title>
        <authorList>
            <person name="Haridas S."/>
            <person name="Albert R."/>
            <person name="Binder M."/>
            <person name="Bloem J."/>
            <person name="Labutti K."/>
            <person name="Salamov A."/>
            <person name="Andreopoulos B."/>
            <person name="Baker S."/>
            <person name="Barry K."/>
            <person name="Bills G."/>
            <person name="Bluhm B."/>
            <person name="Cannon C."/>
            <person name="Castanera R."/>
            <person name="Culley D."/>
            <person name="Daum C."/>
            <person name="Ezra D."/>
            <person name="Gonzalez J."/>
            <person name="Henrissat B."/>
            <person name="Kuo A."/>
            <person name="Liang C."/>
            <person name="Lipzen A."/>
            <person name="Lutzoni F."/>
            <person name="Magnuson J."/>
            <person name="Mondo S."/>
            <person name="Nolan M."/>
            <person name="Ohm R."/>
            <person name="Pangilinan J."/>
            <person name="Park H.-J."/>
            <person name="Ramirez L."/>
            <person name="Alfaro M."/>
            <person name="Sun H."/>
            <person name="Tritt A."/>
            <person name="Yoshinaga Y."/>
            <person name="Zwiers L.-H."/>
            <person name="Turgeon B."/>
            <person name="Goodwin S."/>
            <person name="Spatafora J."/>
            <person name="Crous P."/>
            <person name="Grigoriev I."/>
        </authorList>
    </citation>
    <scope>NUCLEOTIDE SEQUENCE</scope>
    <source>
        <strain evidence="9">CBS 133067</strain>
    </source>
</reference>
<dbReference type="GO" id="GO:0005739">
    <property type="term" value="C:mitochondrion"/>
    <property type="evidence" value="ECO:0007669"/>
    <property type="project" value="TreeGrafter"/>
</dbReference>
<evidence type="ECO:0000313" key="10">
    <source>
        <dbReference type="Proteomes" id="UP000799772"/>
    </source>
</evidence>
<evidence type="ECO:0000259" key="7">
    <source>
        <dbReference type="Pfam" id="PF02558"/>
    </source>
</evidence>
<dbReference type="SUPFAM" id="SSF48179">
    <property type="entry name" value="6-phosphogluconate dehydrogenase C-terminal domain-like"/>
    <property type="match status" value="1"/>
</dbReference>
<dbReference type="AlphaFoldDB" id="A0A9P4IPZ4"/>
<dbReference type="Pfam" id="PF02558">
    <property type="entry name" value="ApbA"/>
    <property type="match status" value="1"/>
</dbReference>
<dbReference type="InterPro" id="IPR036291">
    <property type="entry name" value="NAD(P)-bd_dom_sf"/>
</dbReference>
<dbReference type="InterPro" id="IPR013752">
    <property type="entry name" value="KPA_reductase"/>
</dbReference>
<dbReference type="Gene3D" id="3.40.50.720">
    <property type="entry name" value="NAD(P)-binding Rossmann-like Domain"/>
    <property type="match status" value="1"/>
</dbReference>
<evidence type="ECO:0000313" key="9">
    <source>
        <dbReference type="EMBL" id="KAF2103953.1"/>
    </source>
</evidence>
<dbReference type="OrthoDB" id="73846at2759"/>
<feature type="domain" description="Ketopantoate reductase N-terminal" evidence="7">
    <location>
        <begin position="32"/>
        <end position="218"/>
    </location>
</feature>
<dbReference type="EMBL" id="ML978121">
    <property type="protein sequence ID" value="KAF2103953.1"/>
    <property type="molecule type" value="Genomic_DNA"/>
</dbReference>